<keyword evidence="3" id="KW-0963">Cytoplasm</keyword>
<dbReference type="Proteomes" id="UP000243006">
    <property type="component" value="Unassembled WGS sequence"/>
</dbReference>
<dbReference type="GO" id="GO:0005737">
    <property type="term" value="C:cytoplasm"/>
    <property type="evidence" value="ECO:0007669"/>
    <property type="project" value="UniProtKB-SubCell"/>
</dbReference>
<evidence type="ECO:0000313" key="10">
    <source>
        <dbReference type="Proteomes" id="UP000243006"/>
    </source>
</evidence>
<keyword evidence="7" id="KW-0175">Coiled coil</keyword>
<evidence type="ECO:0000313" key="9">
    <source>
        <dbReference type="EMBL" id="OUC43220.1"/>
    </source>
</evidence>
<dbReference type="Pfam" id="PF08232">
    <property type="entry name" value="Striatin"/>
    <property type="match status" value="1"/>
</dbReference>
<keyword evidence="5" id="KW-0677">Repeat</keyword>
<reference evidence="9 10" key="1">
    <citation type="submission" date="2015-04" db="EMBL/GenBank/DDBJ databases">
        <title>Draft genome of the roundworm Trichinella nativa.</title>
        <authorList>
            <person name="Mitreva M."/>
        </authorList>
    </citation>
    <scope>NUCLEOTIDE SEQUENCE [LARGE SCALE GENOMIC DNA]</scope>
    <source>
        <strain evidence="9 10">ISS45</strain>
    </source>
</reference>
<dbReference type="FunFam" id="1.20.5.300:FF:000001">
    <property type="entry name" value="striatin isoform X1"/>
    <property type="match status" value="1"/>
</dbReference>
<dbReference type="InterPro" id="IPR013258">
    <property type="entry name" value="Striatin_N"/>
</dbReference>
<dbReference type="Gene3D" id="1.20.5.300">
    <property type="match status" value="1"/>
</dbReference>
<comment type="subcellular location">
    <subcellularLocation>
        <location evidence="1">Cytoplasm</location>
    </subcellularLocation>
</comment>
<evidence type="ECO:0000256" key="6">
    <source>
        <dbReference type="ARBA" id="ARBA00022860"/>
    </source>
</evidence>
<dbReference type="PANTHER" id="PTHR15653">
    <property type="entry name" value="STRIATIN"/>
    <property type="match status" value="1"/>
</dbReference>
<keyword evidence="4" id="KW-0597">Phosphoprotein</keyword>
<name>A0A1Y3EEU4_9BILA</name>
<evidence type="ECO:0000256" key="5">
    <source>
        <dbReference type="ARBA" id="ARBA00022737"/>
    </source>
</evidence>
<comment type="caution">
    <text evidence="9">The sequence shown here is derived from an EMBL/GenBank/DDBJ whole genome shotgun (WGS) entry which is preliminary data.</text>
</comment>
<proteinExistence type="inferred from homology"/>
<gene>
    <name evidence="9" type="ORF">D917_09907</name>
</gene>
<evidence type="ECO:0000256" key="4">
    <source>
        <dbReference type="ARBA" id="ARBA00022553"/>
    </source>
</evidence>
<evidence type="ECO:0000256" key="1">
    <source>
        <dbReference type="ARBA" id="ARBA00004496"/>
    </source>
</evidence>
<dbReference type="AlphaFoldDB" id="A0A1Y3EEU4"/>
<dbReference type="EMBL" id="LVZM01015751">
    <property type="protein sequence ID" value="OUC43220.1"/>
    <property type="molecule type" value="Genomic_DNA"/>
</dbReference>
<evidence type="ECO:0000256" key="3">
    <source>
        <dbReference type="ARBA" id="ARBA00022490"/>
    </source>
</evidence>
<evidence type="ECO:0000256" key="7">
    <source>
        <dbReference type="ARBA" id="ARBA00023054"/>
    </source>
</evidence>
<evidence type="ECO:0000256" key="2">
    <source>
        <dbReference type="ARBA" id="ARBA00009616"/>
    </source>
</evidence>
<evidence type="ECO:0000259" key="8">
    <source>
        <dbReference type="Pfam" id="PF08232"/>
    </source>
</evidence>
<comment type="similarity">
    <text evidence="2">Belongs to the WD repeat striatin family.</text>
</comment>
<dbReference type="GO" id="GO:0005516">
    <property type="term" value="F:calmodulin binding"/>
    <property type="evidence" value="ECO:0007669"/>
    <property type="project" value="UniProtKB-KW"/>
</dbReference>
<dbReference type="InterPro" id="IPR051488">
    <property type="entry name" value="WD_repeat_striatin"/>
</dbReference>
<keyword evidence="6" id="KW-0112">Calmodulin-binding</keyword>
<organism evidence="9 10">
    <name type="scientific">Trichinella nativa</name>
    <dbReference type="NCBI Taxonomy" id="6335"/>
    <lineage>
        <taxon>Eukaryota</taxon>
        <taxon>Metazoa</taxon>
        <taxon>Ecdysozoa</taxon>
        <taxon>Nematoda</taxon>
        <taxon>Enoplea</taxon>
        <taxon>Dorylaimia</taxon>
        <taxon>Trichinellida</taxon>
        <taxon>Trichinellidae</taxon>
        <taxon>Trichinella</taxon>
    </lineage>
</organism>
<protein>
    <submittedName>
        <fullName evidence="9">Putative Striatin family protein</fullName>
    </submittedName>
</protein>
<sequence length="150" mass="17471">MDRSQWEVEKAELLSRIAFLQGERKGQENLKNDLVRRIKMLEYALKLEREKNQKLLHGEAKEETEEPDAAEYSALDNQIPSDLDAVPANQTRSENQTKNYYFRYLQEIGYTDTILDVKNFRIRSLLGLNPEAESNLINGNVFFLNFSIVN</sequence>
<dbReference type="PANTHER" id="PTHR15653:SF0">
    <property type="entry name" value="CONNECTOR OF KINASE TO AP-1, ISOFORM E"/>
    <property type="match status" value="1"/>
</dbReference>
<accession>A0A1Y3EEU4</accession>
<feature type="domain" description="Striatin N-terminal" evidence="8">
    <location>
        <begin position="1"/>
        <end position="115"/>
    </location>
</feature>